<dbReference type="Proteomes" id="UP000000311">
    <property type="component" value="Unassembled WGS sequence"/>
</dbReference>
<gene>
    <name evidence="1" type="ORF">EAG_02749</name>
</gene>
<reference evidence="1 2" key="1">
    <citation type="journal article" date="2010" name="Science">
        <title>Genomic comparison of the ants Camponotus floridanus and Harpegnathos saltator.</title>
        <authorList>
            <person name="Bonasio R."/>
            <person name="Zhang G."/>
            <person name="Ye C."/>
            <person name="Mutti N.S."/>
            <person name="Fang X."/>
            <person name="Qin N."/>
            <person name="Donahue G."/>
            <person name="Yang P."/>
            <person name="Li Q."/>
            <person name="Li C."/>
            <person name="Zhang P."/>
            <person name="Huang Z."/>
            <person name="Berger S.L."/>
            <person name="Reinberg D."/>
            <person name="Wang J."/>
            <person name="Liebig J."/>
        </authorList>
    </citation>
    <scope>NUCLEOTIDE SEQUENCE [LARGE SCALE GENOMIC DNA]</scope>
    <source>
        <strain evidence="2">C129</strain>
    </source>
</reference>
<accession>E2AMQ6</accession>
<dbReference type="SUPFAM" id="SSF53474">
    <property type="entry name" value="alpha/beta-Hydrolases"/>
    <property type="match status" value="1"/>
</dbReference>
<sequence length="182" mass="21418">MVMQLFFHDEFLGDSVRFLLKDICDQNIEFCSNIMSMICGDDREQFNNTLLPIIMHNLPAGSSIKTILHFVQVFESGKFRKYDYGPVRNLLIYNSMDPPNYNLSNTTVPIALFYGNNDWLVRIEDLKRLYHSLPNVVDMYEVPWSKFNHVDFIWARDAPKLVYDRILKIMRLENPNNITSVE</sequence>
<name>E2AMQ6_CAMFO</name>
<dbReference type="AlphaFoldDB" id="E2AMQ6"/>
<dbReference type="OMA" id="RTHICTP"/>
<dbReference type="EMBL" id="GL440863">
    <property type="protein sequence ID" value="EFN65281.1"/>
    <property type="molecule type" value="Genomic_DNA"/>
</dbReference>
<protein>
    <submittedName>
        <fullName evidence="1">Lipase 3</fullName>
    </submittedName>
</protein>
<dbReference type="InterPro" id="IPR029058">
    <property type="entry name" value="AB_hydrolase_fold"/>
</dbReference>
<dbReference type="PANTHER" id="PTHR11005">
    <property type="entry name" value="LYSOSOMAL ACID LIPASE-RELATED"/>
    <property type="match status" value="1"/>
</dbReference>
<evidence type="ECO:0000313" key="1">
    <source>
        <dbReference type="EMBL" id="EFN65281.1"/>
    </source>
</evidence>
<dbReference type="OrthoDB" id="9974421at2759"/>
<evidence type="ECO:0000313" key="2">
    <source>
        <dbReference type="Proteomes" id="UP000000311"/>
    </source>
</evidence>
<dbReference type="Gene3D" id="3.40.50.1820">
    <property type="entry name" value="alpha/beta hydrolase"/>
    <property type="match status" value="1"/>
</dbReference>
<proteinExistence type="predicted"/>
<organism evidence="2">
    <name type="scientific">Camponotus floridanus</name>
    <name type="common">Florida carpenter ant</name>
    <dbReference type="NCBI Taxonomy" id="104421"/>
    <lineage>
        <taxon>Eukaryota</taxon>
        <taxon>Metazoa</taxon>
        <taxon>Ecdysozoa</taxon>
        <taxon>Arthropoda</taxon>
        <taxon>Hexapoda</taxon>
        <taxon>Insecta</taxon>
        <taxon>Pterygota</taxon>
        <taxon>Neoptera</taxon>
        <taxon>Endopterygota</taxon>
        <taxon>Hymenoptera</taxon>
        <taxon>Apocrita</taxon>
        <taxon>Aculeata</taxon>
        <taxon>Formicoidea</taxon>
        <taxon>Formicidae</taxon>
        <taxon>Formicinae</taxon>
        <taxon>Camponotus</taxon>
    </lineage>
</organism>
<dbReference type="STRING" id="104421.E2AMQ6"/>
<dbReference type="InParanoid" id="E2AMQ6"/>
<keyword evidence="2" id="KW-1185">Reference proteome</keyword>